<keyword evidence="5" id="KW-1015">Disulfide bond</keyword>
<feature type="chain" id="PRO_5012370873" evidence="8">
    <location>
        <begin position="21"/>
        <end position="401"/>
    </location>
</feature>
<keyword evidence="3" id="KW-0963">Cytoplasm</keyword>
<comment type="subcellular location">
    <subcellularLocation>
        <location evidence="1">Cytoplasm</location>
    </subcellularLocation>
</comment>
<dbReference type="Proteomes" id="UP000192678">
    <property type="component" value="Unassembled WGS sequence"/>
</dbReference>
<evidence type="ECO:0000259" key="9">
    <source>
        <dbReference type="PROSITE" id="PS51352"/>
    </source>
</evidence>
<feature type="signal peptide" evidence="8">
    <location>
        <begin position="1"/>
        <end position="20"/>
    </location>
</feature>
<protein>
    <submittedName>
        <fullName evidence="10">Thioredoxin-like</fullName>
    </submittedName>
</protein>
<dbReference type="OrthoDB" id="120730at2"/>
<sequence>MKRKLLTLILSSGILMGANAQNREISFKEADWKTQLATAKKENKIIFFDAYTSWCGPCKMMAKDVFTKDNVADLFNQTFLNVKYDMEKGEGPALKDKYEVSAYPTYLFINGDGEVVHKIVGSMSAPEFIAEAGKALKPETTTFGLAKKFNSGDHSQATSVAYMEALDKAYEADKMGAVAKVYFDALPQASLMEAANWELALKYLNNPAAQSFAYLYANKGELEKKYGADKVNMYFMRTISSSVHSVKRSYEKKTDLKAAAEKAAAIRKLLSTETNYSKPLLAQLDLTEFAAANKWDKFVSKVDAVWGDADFKNKASFVITAANDVVTAAPTQYYKDVLRWADQVEQNNPNLFANIQLADLRKRTLKKQGKMAEAEAMANKAQDLRKEAAQKGQMTPPMMKD</sequence>
<keyword evidence="11" id="KW-1185">Reference proteome</keyword>
<name>A0A1W2B0D3_9SPHI</name>
<dbReference type="InterPro" id="IPR050620">
    <property type="entry name" value="Thioredoxin_H-type-like"/>
</dbReference>
<keyword evidence="2" id="KW-0813">Transport</keyword>
<evidence type="ECO:0000256" key="1">
    <source>
        <dbReference type="ARBA" id="ARBA00004496"/>
    </source>
</evidence>
<dbReference type="Pfam" id="PF13098">
    <property type="entry name" value="Thioredoxin_2"/>
    <property type="match status" value="1"/>
</dbReference>
<evidence type="ECO:0000256" key="3">
    <source>
        <dbReference type="ARBA" id="ARBA00022490"/>
    </source>
</evidence>
<dbReference type="InterPro" id="IPR012336">
    <property type="entry name" value="Thioredoxin-like_fold"/>
</dbReference>
<dbReference type="RefSeq" id="WP_084287469.1">
    <property type="nucleotide sequence ID" value="NZ_FWYB01000002.1"/>
</dbReference>
<evidence type="ECO:0000256" key="5">
    <source>
        <dbReference type="ARBA" id="ARBA00023157"/>
    </source>
</evidence>
<evidence type="ECO:0000313" key="10">
    <source>
        <dbReference type="EMBL" id="SMC66457.1"/>
    </source>
</evidence>
<dbReference type="GO" id="GO:0005737">
    <property type="term" value="C:cytoplasm"/>
    <property type="evidence" value="ECO:0007669"/>
    <property type="project" value="UniProtKB-SubCell"/>
</dbReference>
<dbReference type="AlphaFoldDB" id="A0A1W2B0D3"/>
<keyword evidence="6" id="KW-0676">Redox-active center</keyword>
<dbReference type="PROSITE" id="PS51352">
    <property type="entry name" value="THIOREDOXIN_2"/>
    <property type="match status" value="1"/>
</dbReference>
<keyword evidence="4" id="KW-0249">Electron transport</keyword>
<dbReference type="SUPFAM" id="SSF52833">
    <property type="entry name" value="Thioredoxin-like"/>
    <property type="match status" value="1"/>
</dbReference>
<evidence type="ECO:0000256" key="8">
    <source>
        <dbReference type="SAM" id="SignalP"/>
    </source>
</evidence>
<reference evidence="10 11" key="1">
    <citation type="submission" date="2017-04" db="EMBL/GenBank/DDBJ databases">
        <authorList>
            <person name="Afonso C.L."/>
            <person name="Miller P.J."/>
            <person name="Scott M.A."/>
            <person name="Spackman E."/>
            <person name="Goraichik I."/>
            <person name="Dimitrov K.M."/>
            <person name="Suarez D.L."/>
            <person name="Swayne D.E."/>
        </authorList>
    </citation>
    <scope>NUCLEOTIDE SEQUENCE [LARGE SCALE GENOMIC DNA]</scope>
    <source>
        <strain evidence="10 11">DSM 19625</strain>
    </source>
</reference>
<keyword evidence="8" id="KW-0732">Signal</keyword>
<feature type="region of interest" description="Disordered" evidence="7">
    <location>
        <begin position="378"/>
        <end position="401"/>
    </location>
</feature>
<dbReference type="PANTHER" id="PTHR10438">
    <property type="entry name" value="THIOREDOXIN"/>
    <property type="match status" value="1"/>
</dbReference>
<proteinExistence type="predicted"/>
<dbReference type="InterPro" id="IPR013766">
    <property type="entry name" value="Thioredoxin_domain"/>
</dbReference>
<feature type="domain" description="Thioredoxin" evidence="9">
    <location>
        <begin position="14"/>
        <end position="138"/>
    </location>
</feature>
<accession>A0A1W2B0D3</accession>
<organism evidence="10 11">
    <name type="scientific">Pedobacter nyackensis</name>
    <dbReference type="NCBI Taxonomy" id="475255"/>
    <lineage>
        <taxon>Bacteria</taxon>
        <taxon>Pseudomonadati</taxon>
        <taxon>Bacteroidota</taxon>
        <taxon>Sphingobacteriia</taxon>
        <taxon>Sphingobacteriales</taxon>
        <taxon>Sphingobacteriaceae</taxon>
        <taxon>Pedobacter</taxon>
    </lineage>
</organism>
<evidence type="ECO:0000256" key="6">
    <source>
        <dbReference type="ARBA" id="ARBA00023284"/>
    </source>
</evidence>
<evidence type="ECO:0000256" key="4">
    <source>
        <dbReference type="ARBA" id="ARBA00022982"/>
    </source>
</evidence>
<evidence type="ECO:0000256" key="2">
    <source>
        <dbReference type="ARBA" id="ARBA00022448"/>
    </source>
</evidence>
<gene>
    <name evidence="10" type="ORF">SAMN04488101_10217</name>
</gene>
<dbReference type="InterPro" id="IPR036249">
    <property type="entry name" value="Thioredoxin-like_sf"/>
</dbReference>
<dbReference type="STRING" id="475255.SAMN04488101_10217"/>
<dbReference type="PANTHER" id="PTHR10438:SF453">
    <property type="entry name" value="THIOREDOXIN H4-RELATED"/>
    <property type="match status" value="1"/>
</dbReference>
<evidence type="ECO:0000256" key="7">
    <source>
        <dbReference type="SAM" id="MobiDB-lite"/>
    </source>
</evidence>
<dbReference type="EMBL" id="FWYB01000002">
    <property type="protein sequence ID" value="SMC66457.1"/>
    <property type="molecule type" value="Genomic_DNA"/>
</dbReference>
<dbReference type="Gene3D" id="3.40.30.10">
    <property type="entry name" value="Glutaredoxin"/>
    <property type="match status" value="1"/>
</dbReference>
<evidence type="ECO:0000313" key="11">
    <source>
        <dbReference type="Proteomes" id="UP000192678"/>
    </source>
</evidence>